<feature type="site" description="Stabilizes the basic form of H active site to accept a proton" evidence="7">
    <location>
        <position position="92"/>
    </location>
</feature>
<evidence type="ECO:0000256" key="1">
    <source>
        <dbReference type="ARBA" id="ARBA00013260"/>
    </source>
</evidence>
<dbReference type="EC" id="3.1.1.29" evidence="1 7"/>
<evidence type="ECO:0000313" key="12">
    <source>
        <dbReference type="Proteomes" id="UP001304683"/>
    </source>
</evidence>
<sequence>MPRIVVGLGNPGPEYEGTRHNVGFAVVDALARRLRAADWRRGFASLWVEASWRDEPVVLLKPQTYMNRSGEAVRQVVGAWRVAPGDLLVVYDDMDLPLGHLRLRPRGSAGGHRGMASIIAALGRDDFPRLRVGIGRPPRGVDAADYVLAPFAPMERPLVEAAVRRAVEAILAVLAAGLERAMSRYNGPTPWPSAGADPAVGGGGET</sequence>
<feature type="site" description="Discriminates between blocked and unblocked aminoacyl-tRNA" evidence="7">
    <location>
        <position position="10"/>
    </location>
</feature>
<organism evidence="11 12">
    <name type="scientific">Thermaerobacter composti</name>
    <dbReference type="NCBI Taxonomy" id="554949"/>
    <lineage>
        <taxon>Bacteria</taxon>
        <taxon>Bacillati</taxon>
        <taxon>Bacillota</taxon>
        <taxon>Clostridia</taxon>
        <taxon>Eubacteriales</taxon>
        <taxon>Clostridiales Family XVII. Incertae Sedis</taxon>
        <taxon>Thermaerobacter</taxon>
    </lineage>
</organism>
<comment type="similarity">
    <text evidence="5 7 9">Belongs to the PTH family.</text>
</comment>
<dbReference type="Pfam" id="PF01195">
    <property type="entry name" value="Pept_tRNA_hydro"/>
    <property type="match status" value="1"/>
</dbReference>
<comment type="function">
    <text evidence="7">Catalyzes the release of premature peptidyl moieties from peptidyl-tRNA molecules trapped in stalled 50S ribosomal subunits, and thus maintains levels of free tRNAs and 50S ribosomes.</text>
</comment>
<keyword evidence="4 7" id="KW-0694">RNA-binding</keyword>
<dbReference type="GO" id="GO:0004045">
    <property type="term" value="F:peptidyl-tRNA hydrolase activity"/>
    <property type="evidence" value="ECO:0007669"/>
    <property type="project" value="UniProtKB-EC"/>
</dbReference>
<dbReference type="Proteomes" id="UP001304683">
    <property type="component" value="Chromosome"/>
</dbReference>
<dbReference type="PANTHER" id="PTHR17224:SF1">
    <property type="entry name" value="PEPTIDYL-TRNA HYDROLASE"/>
    <property type="match status" value="1"/>
</dbReference>
<comment type="subcellular location">
    <subcellularLocation>
        <location evidence="7">Cytoplasm</location>
    </subcellularLocation>
</comment>
<keyword evidence="3 7" id="KW-0378">Hydrolase</keyword>
<feature type="binding site" evidence="7">
    <location>
        <position position="65"/>
    </location>
    <ligand>
        <name>tRNA</name>
        <dbReference type="ChEBI" id="CHEBI:17843"/>
    </ligand>
</feature>
<evidence type="ECO:0000256" key="2">
    <source>
        <dbReference type="ARBA" id="ARBA00022555"/>
    </source>
</evidence>
<comment type="catalytic activity">
    <reaction evidence="7 8">
        <text>an N-acyl-L-alpha-aminoacyl-tRNA + H2O = an N-acyl-L-amino acid + a tRNA + H(+)</text>
        <dbReference type="Rhea" id="RHEA:54448"/>
        <dbReference type="Rhea" id="RHEA-COMP:10123"/>
        <dbReference type="Rhea" id="RHEA-COMP:13883"/>
        <dbReference type="ChEBI" id="CHEBI:15377"/>
        <dbReference type="ChEBI" id="CHEBI:15378"/>
        <dbReference type="ChEBI" id="CHEBI:59874"/>
        <dbReference type="ChEBI" id="CHEBI:78442"/>
        <dbReference type="ChEBI" id="CHEBI:138191"/>
        <dbReference type="EC" id="3.1.1.29"/>
    </reaction>
</comment>
<gene>
    <name evidence="7 11" type="primary">pth</name>
    <name evidence="11" type="ORF">Q5761_00260</name>
</gene>
<dbReference type="InterPro" id="IPR036416">
    <property type="entry name" value="Pept_tRNA_hydro_sf"/>
</dbReference>
<feature type="region of interest" description="Disordered" evidence="10">
    <location>
        <begin position="186"/>
        <end position="206"/>
    </location>
</feature>
<dbReference type="SUPFAM" id="SSF53178">
    <property type="entry name" value="Peptidyl-tRNA hydrolase-like"/>
    <property type="match status" value="1"/>
</dbReference>
<dbReference type="Gene3D" id="3.40.50.1470">
    <property type="entry name" value="Peptidyl-tRNA hydrolase"/>
    <property type="match status" value="1"/>
</dbReference>
<dbReference type="RefSeq" id="WP_318750756.1">
    <property type="nucleotide sequence ID" value="NZ_CP132508.1"/>
</dbReference>
<evidence type="ECO:0000313" key="11">
    <source>
        <dbReference type="EMBL" id="WPD19150.1"/>
    </source>
</evidence>
<feature type="active site" description="Proton acceptor" evidence="7">
    <location>
        <position position="20"/>
    </location>
</feature>
<dbReference type="CDD" id="cd00462">
    <property type="entry name" value="PTH"/>
    <property type="match status" value="1"/>
</dbReference>
<comment type="caution">
    <text evidence="7">Lacks conserved residue(s) required for the propagation of feature annotation.</text>
</comment>
<comment type="function">
    <text evidence="7">Hydrolyzes ribosome-free peptidyl-tRNAs (with 1 or more amino acids incorporated), which drop off the ribosome during protein synthesis, or as a result of ribosome stalling.</text>
</comment>
<dbReference type="InterPro" id="IPR018171">
    <property type="entry name" value="Pept_tRNA_hydro_CS"/>
</dbReference>
<evidence type="ECO:0000256" key="8">
    <source>
        <dbReference type="RuleBase" id="RU000673"/>
    </source>
</evidence>
<evidence type="ECO:0000256" key="9">
    <source>
        <dbReference type="RuleBase" id="RU004320"/>
    </source>
</evidence>
<dbReference type="PANTHER" id="PTHR17224">
    <property type="entry name" value="PEPTIDYL-TRNA HYDROLASE"/>
    <property type="match status" value="1"/>
</dbReference>
<evidence type="ECO:0000256" key="3">
    <source>
        <dbReference type="ARBA" id="ARBA00022801"/>
    </source>
</evidence>
<evidence type="ECO:0000256" key="10">
    <source>
        <dbReference type="SAM" id="MobiDB-lite"/>
    </source>
</evidence>
<dbReference type="PROSITE" id="PS01195">
    <property type="entry name" value="PEPT_TRNA_HYDROL_1"/>
    <property type="match status" value="1"/>
</dbReference>
<dbReference type="EMBL" id="CP132508">
    <property type="protein sequence ID" value="WPD19150.1"/>
    <property type="molecule type" value="Genomic_DNA"/>
</dbReference>
<feature type="binding site" evidence="7">
    <location>
        <position position="67"/>
    </location>
    <ligand>
        <name>tRNA</name>
        <dbReference type="ChEBI" id="CHEBI:17843"/>
    </ligand>
</feature>
<keyword evidence="7" id="KW-0963">Cytoplasm</keyword>
<evidence type="ECO:0000256" key="5">
    <source>
        <dbReference type="ARBA" id="ARBA00038063"/>
    </source>
</evidence>
<feature type="binding site" evidence="7">
    <location>
        <position position="15"/>
    </location>
    <ligand>
        <name>tRNA</name>
        <dbReference type="ChEBI" id="CHEBI:17843"/>
    </ligand>
</feature>
<dbReference type="NCBIfam" id="TIGR00447">
    <property type="entry name" value="pth"/>
    <property type="match status" value="1"/>
</dbReference>
<comment type="subunit">
    <text evidence="7">Monomer.</text>
</comment>
<evidence type="ECO:0000256" key="6">
    <source>
        <dbReference type="ARBA" id="ARBA00050038"/>
    </source>
</evidence>
<reference evidence="11 12" key="1">
    <citation type="submission" date="2023-08" db="EMBL/GenBank/DDBJ databases">
        <title>Genome sequence of Thermaerobacter compostii strain Ins1, a spore-forming filamentous bacterium isolated from a deep geothermal reservoir.</title>
        <authorList>
            <person name="Bregnard D."/>
            <person name="Gonzalez D."/>
            <person name="Junier P."/>
        </authorList>
    </citation>
    <scope>NUCLEOTIDE SEQUENCE [LARGE SCALE GENOMIC DNA]</scope>
    <source>
        <strain evidence="11 12">Ins1</strain>
    </source>
</reference>
<evidence type="ECO:0000256" key="4">
    <source>
        <dbReference type="ARBA" id="ARBA00022884"/>
    </source>
</evidence>
<dbReference type="HAMAP" id="MF_00083">
    <property type="entry name" value="Pept_tRNA_hydro_bact"/>
    <property type="match status" value="1"/>
</dbReference>
<evidence type="ECO:0000256" key="7">
    <source>
        <dbReference type="HAMAP-Rule" id="MF_00083"/>
    </source>
</evidence>
<accession>A0ABZ0QNU5</accession>
<keyword evidence="2 7" id="KW-0820">tRNA-binding</keyword>
<keyword evidence="12" id="KW-1185">Reference proteome</keyword>
<name>A0ABZ0QNU5_9FIRM</name>
<proteinExistence type="inferred from homology"/>
<dbReference type="InterPro" id="IPR001328">
    <property type="entry name" value="Pept_tRNA_hydro"/>
</dbReference>
<protein>
    <recommendedName>
        <fullName evidence="6 7">Peptidyl-tRNA hydrolase</fullName>
        <shortName evidence="7">Pth</shortName>
        <ecNumber evidence="1 7">3.1.1.29</ecNumber>
    </recommendedName>
</protein>